<organism evidence="7 8">
    <name type="scientific">Elysia marginata</name>
    <dbReference type="NCBI Taxonomy" id="1093978"/>
    <lineage>
        <taxon>Eukaryota</taxon>
        <taxon>Metazoa</taxon>
        <taxon>Spiralia</taxon>
        <taxon>Lophotrochozoa</taxon>
        <taxon>Mollusca</taxon>
        <taxon>Gastropoda</taxon>
        <taxon>Heterobranchia</taxon>
        <taxon>Euthyneura</taxon>
        <taxon>Panpulmonata</taxon>
        <taxon>Sacoglossa</taxon>
        <taxon>Placobranchoidea</taxon>
        <taxon>Plakobranchidae</taxon>
        <taxon>Elysia</taxon>
    </lineage>
</organism>
<feature type="transmembrane region" description="Helical" evidence="6">
    <location>
        <begin position="26"/>
        <end position="45"/>
    </location>
</feature>
<sequence>MVPAPNVSVVSGPFPSQTVQWVDDNLTISIVSLFFCCLLGIFAVLKSSEAKDAQQRGDYNTAVTSARKAKKLAVSAIVIGIILAVVGFVGGVVVRLALYASLQNDDDYD</sequence>
<keyword evidence="8" id="KW-1185">Reference proteome</keyword>
<evidence type="ECO:0000256" key="5">
    <source>
        <dbReference type="ARBA" id="ARBA00023136"/>
    </source>
</evidence>
<dbReference type="EMBL" id="BMAT01008411">
    <property type="protein sequence ID" value="GFR84604.1"/>
    <property type="molecule type" value="Genomic_DNA"/>
</dbReference>
<dbReference type="PANTHER" id="PTHR14948:SF25">
    <property type="entry name" value="DUF4190 DOMAIN-CONTAINING PROTEIN"/>
    <property type="match status" value="1"/>
</dbReference>
<keyword evidence="5 6" id="KW-0472">Membrane</keyword>
<evidence type="ECO:0000256" key="3">
    <source>
        <dbReference type="ARBA" id="ARBA00022692"/>
    </source>
</evidence>
<dbReference type="Pfam" id="PF04505">
    <property type="entry name" value="CD225"/>
    <property type="match status" value="1"/>
</dbReference>
<keyword evidence="3 6" id="KW-0812">Transmembrane</keyword>
<evidence type="ECO:0000256" key="4">
    <source>
        <dbReference type="ARBA" id="ARBA00022989"/>
    </source>
</evidence>
<proteinExistence type="inferred from homology"/>
<dbReference type="InterPro" id="IPR051423">
    <property type="entry name" value="CD225/Dispanin"/>
</dbReference>
<dbReference type="InterPro" id="IPR007593">
    <property type="entry name" value="CD225/Dispanin_fam"/>
</dbReference>
<evidence type="ECO:0000313" key="7">
    <source>
        <dbReference type="EMBL" id="GFR84604.1"/>
    </source>
</evidence>
<reference evidence="7 8" key="1">
    <citation type="journal article" date="2021" name="Elife">
        <title>Chloroplast acquisition without the gene transfer in kleptoplastic sea slugs, Plakobranchus ocellatus.</title>
        <authorList>
            <person name="Maeda T."/>
            <person name="Takahashi S."/>
            <person name="Yoshida T."/>
            <person name="Shimamura S."/>
            <person name="Takaki Y."/>
            <person name="Nagai Y."/>
            <person name="Toyoda A."/>
            <person name="Suzuki Y."/>
            <person name="Arimoto A."/>
            <person name="Ishii H."/>
            <person name="Satoh N."/>
            <person name="Nishiyama T."/>
            <person name="Hasebe M."/>
            <person name="Maruyama T."/>
            <person name="Minagawa J."/>
            <person name="Obokata J."/>
            <person name="Shigenobu S."/>
        </authorList>
    </citation>
    <scope>NUCLEOTIDE SEQUENCE [LARGE SCALE GENOMIC DNA]</scope>
</reference>
<protein>
    <submittedName>
        <fullName evidence="7">Interferon-induced transmembrane protein</fullName>
    </submittedName>
</protein>
<dbReference type="AlphaFoldDB" id="A0AAV4GGH7"/>
<dbReference type="PANTHER" id="PTHR14948">
    <property type="entry name" value="NG5"/>
    <property type="match status" value="1"/>
</dbReference>
<comment type="subcellular location">
    <subcellularLocation>
        <location evidence="1">Membrane</location>
    </subcellularLocation>
</comment>
<feature type="transmembrane region" description="Helical" evidence="6">
    <location>
        <begin position="72"/>
        <end position="98"/>
    </location>
</feature>
<comment type="caution">
    <text evidence="7">The sequence shown here is derived from an EMBL/GenBank/DDBJ whole genome shotgun (WGS) entry which is preliminary data.</text>
</comment>
<evidence type="ECO:0000256" key="2">
    <source>
        <dbReference type="ARBA" id="ARBA00006843"/>
    </source>
</evidence>
<dbReference type="Proteomes" id="UP000762676">
    <property type="component" value="Unassembled WGS sequence"/>
</dbReference>
<name>A0AAV4GGH7_9GAST</name>
<keyword evidence="4 6" id="KW-1133">Transmembrane helix</keyword>
<evidence type="ECO:0000313" key="8">
    <source>
        <dbReference type="Proteomes" id="UP000762676"/>
    </source>
</evidence>
<gene>
    <name evidence="7" type="ORF">ElyMa_004154600</name>
</gene>
<evidence type="ECO:0000256" key="6">
    <source>
        <dbReference type="SAM" id="Phobius"/>
    </source>
</evidence>
<dbReference type="GO" id="GO:0016020">
    <property type="term" value="C:membrane"/>
    <property type="evidence" value="ECO:0007669"/>
    <property type="project" value="UniProtKB-SubCell"/>
</dbReference>
<evidence type="ECO:0000256" key="1">
    <source>
        <dbReference type="ARBA" id="ARBA00004370"/>
    </source>
</evidence>
<accession>A0AAV4GGH7</accession>
<comment type="similarity">
    <text evidence="2">Belongs to the CD225/Dispanin family.</text>
</comment>